<dbReference type="InterPro" id="IPR010982">
    <property type="entry name" value="Lambda_DNA-bd_dom_sf"/>
</dbReference>
<dbReference type="InterPro" id="IPR001387">
    <property type="entry name" value="Cro/C1-type_HTH"/>
</dbReference>
<dbReference type="AlphaFoldDB" id="A0A1B1YEP5"/>
<dbReference type="PANTHER" id="PTHR46797">
    <property type="entry name" value="HTH-TYPE TRANSCRIPTIONAL REGULATOR"/>
    <property type="match status" value="1"/>
</dbReference>
<evidence type="ECO:0000313" key="4">
    <source>
        <dbReference type="Proteomes" id="UP000092971"/>
    </source>
</evidence>
<protein>
    <submittedName>
        <fullName evidence="3">Transcriptional regulator</fullName>
    </submittedName>
</protein>
<name>A0A1B1YEP5_THEST</name>
<dbReference type="SUPFAM" id="SSF47413">
    <property type="entry name" value="lambda repressor-like DNA-binding domains"/>
    <property type="match status" value="1"/>
</dbReference>
<reference evidence="3 4" key="1">
    <citation type="submission" date="2016-02" db="EMBL/GenBank/DDBJ databases">
        <title>Comparison of Clostridium stercorarium subspecies using comparative genomics and transcriptomics.</title>
        <authorList>
            <person name="Schellenberg J."/>
            <person name="Thallinger G."/>
            <person name="Levin D.B."/>
            <person name="Zhang X."/>
            <person name="Alvare G."/>
            <person name="Fristensky B."/>
            <person name="Sparling R."/>
        </authorList>
    </citation>
    <scope>NUCLEOTIDE SEQUENCE [LARGE SCALE GENOMIC DNA]</scope>
    <source>
        <strain evidence="3 4">DSM 2910</strain>
    </source>
</reference>
<dbReference type="Gene3D" id="1.10.260.40">
    <property type="entry name" value="lambda repressor-like DNA-binding domains"/>
    <property type="match status" value="1"/>
</dbReference>
<dbReference type="EMBL" id="CP014672">
    <property type="protein sequence ID" value="ANW99238.1"/>
    <property type="molecule type" value="Genomic_DNA"/>
</dbReference>
<accession>A0A1B1YEP5</accession>
<feature type="domain" description="HTH cro/C1-type" evidence="2">
    <location>
        <begin position="12"/>
        <end position="66"/>
    </location>
</feature>
<dbReference type="Proteomes" id="UP000092971">
    <property type="component" value="Chromosome"/>
</dbReference>
<proteinExistence type="predicted"/>
<evidence type="ECO:0000313" key="3">
    <source>
        <dbReference type="EMBL" id="ANW99238.1"/>
    </source>
</evidence>
<evidence type="ECO:0000259" key="2">
    <source>
        <dbReference type="PROSITE" id="PS50943"/>
    </source>
</evidence>
<dbReference type="PROSITE" id="PS50943">
    <property type="entry name" value="HTH_CROC1"/>
    <property type="match status" value="1"/>
</dbReference>
<gene>
    <name evidence="3" type="ORF">CSTERTH_09465</name>
</gene>
<evidence type="ECO:0000256" key="1">
    <source>
        <dbReference type="ARBA" id="ARBA00023125"/>
    </source>
</evidence>
<dbReference type="GO" id="GO:0003677">
    <property type="term" value="F:DNA binding"/>
    <property type="evidence" value="ECO:0007669"/>
    <property type="project" value="UniProtKB-KW"/>
</dbReference>
<organism evidence="3 4">
    <name type="scientific">Thermoclostridium stercorarium subsp. thermolacticum DSM 2910</name>
    <dbReference type="NCBI Taxonomy" id="1121336"/>
    <lineage>
        <taxon>Bacteria</taxon>
        <taxon>Bacillati</taxon>
        <taxon>Bacillota</taxon>
        <taxon>Clostridia</taxon>
        <taxon>Eubacteriales</taxon>
        <taxon>Oscillospiraceae</taxon>
        <taxon>Thermoclostridium</taxon>
    </lineage>
</organism>
<dbReference type="OrthoDB" id="9805605at2"/>
<dbReference type="CDD" id="cd00093">
    <property type="entry name" value="HTH_XRE"/>
    <property type="match status" value="1"/>
</dbReference>
<dbReference type="GO" id="GO:0005829">
    <property type="term" value="C:cytosol"/>
    <property type="evidence" value="ECO:0007669"/>
    <property type="project" value="TreeGrafter"/>
</dbReference>
<dbReference type="RefSeq" id="WP_015359611.1">
    <property type="nucleotide sequence ID" value="NZ_CP014672.1"/>
</dbReference>
<keyword evidence="1" id="KW-0238">DNA-binding</keyword>
<dbReference type="GO" id="GO:0003700">
    <property type="term" value="F:DNA-binding transcription factor activity"/>
    <property type="evidence" value="ECO:0007669"/>
    <property type="project" value="TreeGrafter"/>
</dbReference>
<dbReference type="InterPro" id="IPR050807">
    <property type="entry name" value="TransReg_Diox_bact_type"/>
</dbReference>
<dbReference type="Pfam" id="PF01381">
    <property type="entry name" value="HTH_3"/>
    <property type="match status" value="1"/>
</dbReference>
<sequence>MTIDYKALGERIAKRRKVLNLTQEDVAEATGLSNNYISNIENNHSIPSIDTLLKICEAIDTTPDYLLLGISSRSDAEEDLRNKINEKLKLCSQKKLKLIEHFVSWIIDEDI</sequence>
<dbReference type="SMART" id="SM00530">
    <property type="entry name" value="HTH_XRE"/>
    <property type="match status" value="1"/>
</dbReference>
<dbReference type="PANTHER" id="PTHR46797:SF2">
    <property type="entry name" value="TRANSCRIPTIONAL REGULATOR"/>
    <property type="match status" value="1"/>
</dbReference>